<reference evidence="2 3" key="1">
    <citation type="submission" date="2021-04" db="EMBL/GenBank/DDBJ databases">
        <authorList>
            <person name="Bliznina A."/>
        </authorList>
    </citation>
    <scope>NUCLEOTIDE SEQUENCE [LARGE SCALE GENOMIC DNA]</scope>
</reference>
<accession>A0ABN7TBD1</accession>
<evidence type="ECO:0000313" key="2">
    <source>
        <dbReference type="EMBL" id="CAG5113911.1"/>
    </source>
</evidence>
<dbReference type="Proteomes" id="UP001158576">
    <property type="component" value="Chromosome 2"/>
</dbReference>
<proteinExistence type="predicted"/>
<feature type="compositionally biased region" description="Low complexity" evidence="1">
    <location>
        <begin position="305"/>
        <end position="317"/>
    </location>
</feature>
<organism evidence="2 3">
    <name type="scientific">Oikopleura dioica</name>
    <name type="common">Tunicate</name>
    <dbReference type="NCBI Taxonomy" id="34765"/>
    <lineage>
        <taxon>Eukaryota</taxon>
        <taxon>Metazoa</taxon>
        <taxon>Chordata</taxon>
        <taxon>Tunicata</taxon>
        <taxon>Appendicularia</taxon>
        <taxon>Copelata</taxon>
        <taxon>Oikopleuridae</taxon>
        <taxon>Oikopleura</taxon>
    </lineage>
</organism>
<sequence length="329" mass="38474">MQSASNAEETSTQIKEDPEINIFGFELQPLSAAQKQQFDVASKMPKRKFLNLDDPRPYNIVPVDLKIKEIIKYLLVDDLRMGNDIIHWTFTDPSGDFSWLTSIQRHEIFPYFLYKAVWDEDFEAIQWGDHNQGETILVNFELLFLFARGHGQFASYRPPSYQDDFIPGQPNRLEHNLVHIYGFNGIGCCNLEEDRVLNERSHVLDDFFEKLDKICQKYNLNSKGRWHEFHHSDFYQADNPLIEDRHRPKRKNSKFFKICQTLKFDYRVRKICFEKNAEDKVPKPIRKKPERVQSNASNKAKRTQSRSTVSSLASASADRAISPERVPIG</sequence>
<dbReference type="EMBL" id="OU015567">
    <property type="protein sequence ID" value="CAG5113911.1"/>
    <property type="molecule type" value="Genomic_DNA"/>
</dbReference>
<protein>
    <submittedName>
        <fullName evidence="2">Oidioi.mRNA.OKI2018_I69.chr2.g8001.t1.cds</fullName>
    </submittedName>
</protein>
<keyword evidence="3" id="KW-1185">Reference proteome</keyword>
<gene>
    <name evidence="2" type="ORF">OKIOD_LOCUS16766</name>
</gene>
<feature type="region of interest" description="Disordered" evidence="1">
    <location>
        <begin position="282"/>
        <end position="329"/>
    </location>
</feature>
<name>A0ABN7TBD1_OIKDI</name>
<evidence type="ECO:0000313" key="3">
    <source>
        <dbReference type="Proteomes" id="UP001158576"/>
    </source>
</evidence>
<evidence type="ECO:0000256" key="1">
    <source>
        <dbReference type="SAM" id="MobiDB-lite"/>
    </source>
</evidence>